<keyword evidence="3" id="KW-1185">Reference proteome</keyword>
<dbReference type="Proteomes" id="UP000521199">
    <property type="component" value="Unassembled WGS sequence"/>
</dbReference>
<dbReference type="PROSITE" id="PS51257">
    <property type="entry name" value="PROKAR_LIPOPROTEIN"/>
    <property type="match status" value="1"/>
</dbReference>
<gene>
    <name evidence="2" type="ORF">HNQ52_003063</name>
</gene>
<feature type="signal peptide" evidence="1">
    <location>
        <begin position="1"/>
        <end position="20"/>
    </location>
</feature>
<accession>A0A7W8D7T4</accession>
<sequence>MKIARPLVALLAALSLGACASSGNTYAERPVRSSPSSVDTTKVALVEKAAYQRGLQVVWVNPPEKPRPPLDR</sequence>
<organism evidence="2 3">
    <name type="scientific">Chiayiivirga flava</name>
    <dbReference type="NCBI Taxonomy" id="659595"/>
    <lineage>
        <taxon>Bacteria</taxon>
        <taxon>Pseudomonadati</taxon>
        <taxon>Pseudomonadota</taxon>
        <taxon>Gammaproteobacteria</taxon>
        <taxon>Lysobacterales</taxon>
        <taxon>Lysobacteraceae</taxon>
        <taxon>Chiayiivirga</taxon>
    </lineage>
</organism>
<evidence type="ECO:0000313" key="3">
    <source>
        <dbReference type="Proteomes" id="UP000521199"/>
    </source>
</evidence>
<reference evidence="2 3" key="1">
    <citation type="submission" date="2020-08" db="EMBL/GenBank/DDBJ databases">
        <title>Genomic Encyclopedia of Type Strains, Phase IV (KMG-IV): sequencing the most valuable type-strain genomes for metagenomic binning, comparative biology and taxonomic classification.</title>
        <authorList>
            <person name="Goeker M."/>
        </authorList>
    </citation>
    <scope>NUCLEOTIDE SEQUENCE [LARGE SCALE GENOMIC DNA]</scope>
    <source>
        <strain evidence="2 3">DSM 24163</strain>
    </source>
</reference>
<keyword evidence="1" id="KW-0732">Signal</keyword>
<evidence type="ECO:0008006" key="4">
    <source>
        <dbReference type="Google" id="ProtNLM"/>
    </source>
</evidence>
<dbReference type="RefSeq" id="WP_183962027.1">
    <property type="nucleotide sequence ID" value="NZ_JACHHP010000006.1"/>
</dbReference>
<feature type="chain" id="PRO_5030508633" description="Lipoprotein" evidence="1">
    <location>
        <begin position="21"/>
        <end position="72"/>
    </location>
</feature>
<evidence type="ECO:0000256" key="1">
    <source>
        <dbReference type="SAM" id="SignalP"/>
    </source>
</evidence>
<protein>
    <recommendedName>
        <fullName evidence="4">Lipoprotein</fullName>
    </recommendedName>
</protein>
<dbReference type="EMBL" id="JACHHP010000006">
    <property type="protein sequence ID" value="MBB5209494.1"/>
    <property type="molecule type" value="Genomic_DNA"/>
</dbReference>
<evidence type="ECO:0000313" key="2">
    <source>
        <dbReference type="EMBL" id="MBB5209494.1"/>
    </source>
</evidence>
<proteinExistence type="predicted"/>
<comment type="caution">
    <text evidence="2">The sequence shown here is derived from an EMBL/GenBank/DDBJ whole genome shotgun (WGS) entry which is preliminary data.</text>
</comment>
<dbReference type="AlphaFoldDB" id="A0A7W8D7T4"/>
<name>A0A7W8D7T4_9GAMM</name>